<name>A0AAP0ISY6_9MAGN</name>
<evidence type="ECO:0000313" key="1">
    <source>
        <dbReference type="EMBL" id="KAK9121176.1"/>
    </source>
</evidence>
<keyword evidence="2" id="KW-1185">Reference proteome</keyword>
<proteinExistence type="predicted"/>
<accession>A0AAP0ISY6</accession>
<reference evidence="1 2" key="1">
    <citation type="submission" date="2024-01" db="EMBL/GenBank/DDBJ databases">
        <title>Genome assemblies of Stephania.</title>
        <authorList>
            <person name="Yang L."/>
        </authorList>
    </citation>
    <scope>NUCLEOTIDE SEQUENCE [LARGE SCALE GENOMIC DNA]</scope>
    <source>
        <strain evidence="1">YNDBR</strain>
        <tissue evidence="1">Leaf</tissue>
    </source>
</reference>
<dbReference type="AlphaFoldDB" id="A0AAP0ISY6"/>
<sequence length="96" mass="11340">MYQYKARHGLSNNDFNEPLDILIGLLPHDNALSASLWKVKEMLKEHELHYEMIDAYVKDYCLFRKENDALDACPKCNSSRWKPSRNNRETNKRILA</sequence>
<comment type="caution">
    <text evidence="1">The sequence shown here is derived from an EMBL/GenBank/DDBJ whole genome shotgun (WGS) entry which is preliminary data.</text>
</comment>
<dbReference type="EMBL" id="JBBNAF010000008">
    <property type="protein sequence ID" value="KAK9121176.1"/>
    <property type="molecule type" value="Genomic_DNA"/>
</dbReference>
<organism evidence="1 2">
    <name type="scientific">Stephania yunnanensis</name>
    <dbReference type="NCBI Taxonomy" id="152371"/>
    <lineage>
        <taxon>Eukaryota</taxon>
        <taxon>Viridiplantae</taxon>
        <taxon>Streptophyta</taxon>
        <taxon>Embryophyta</taxon>
        <taxon>Tracheophyta</taxon>
        <taxon>Spermatophyta</taxon>
        <taxon>Magnoliopsida</taxon>
        <taxon>Ranunculales</taxon>
        <taxon>Menispermaceae</taxon>
        <taxon>Menispermoideae</taxon>
        <taxon>Cissampelideae</taxon>
        <taxon>Stephania</taxon>
    </lineage>
</organism>
<dbReference type="PANTHER" id="PTHR10775:SF185">
    <property type="entry name" value="OS08G0208400 PROTEIN"/>
    <property type="match status" value="1"/>
</dbReference>
<dbReference type="Proteomes" id="UP001420932">
    <property type="component" value="Unassembled WGS sequence"/>
</dbReference>
<gene>
    <name evidence="1" type="ORF">Syun_018793</name>
</gene>
<protein>
    <submittedName>
        <fullName evidence="1">Uncharacterized protein</fullName>
    </submittedName>
</protein>
<evidence type="ECO:0000313" key="2">
    <source>
        <dbReference type="Proteomes" id="UP001420932"/>
    </source>
</evidence>
<dbReference type="PANTHER" id="PTHR10775">
    <property type="entry name" value="OS08G0208400 PROTEIN"/>
    <property type="match status" value="1"/>
</dbReference>